<dbReference type="Gene3D" id="1.10.510.10">
    <property type="entry name" value="Transferase(Phosphotransferase) domain 1"/>
    <property type="match status" value="1"/>
</dbReference>
<feature type="compositionally biased region" description="Acidic residues" evidence="1">
    <location>
        <begin position="505"/>
        <end position="534"/>
    </location>
</feature>
<dbReference type="Proteomes" id="UP000014500">
    <property type="component" value="Unassembled WGS sequence"/>
</dbReference>
<proteinExistence type="predicted"/>
<feature type="compositionally biased region" description="Low complexity" evidence="1">
    <location>
        <begin position="570"/>
        <end position="585"/>
    </location>
</feature>
<dbReference type="STRING" id="126957.T1ISE9"/>
<feature type="compositionally biased region" description="Polar residues" evidence="1">
    <location>
        <begin position="887"/>
        <end position="896"/>
    </location>
</feature>
<dbReference type="EnsemblMetazoa" id="SMAR004019-RA">
    <property type="protein sequence ID" value="SMAR004019-PA"/>
    <property type="gene ID" value="SMAR004019"/>
</dbReference>
<accession>T1ISE9</accession>
<evidence type="ECO:0000256" key="1">
    <source>
        <dbReference type="SAM" id="MobiDB-lite"/>
    </source>
</evidence>
<dbReference type="eggNOG" id="KOG0580">
    <property type="taxonomic scope" value="Eukaryota"/>
</dbReference>
<dbReference type="GO" id="GO:0005634">
    <property type="term" value="C:nucleus"/>
    <property type="evidence" value="ECO:0007669"/>
    <property type="project" value="TreeGrafter"/>
</dbReference>
<dbReference type="InterPro" id="IPR000719">
    <property type="entry name" value="Prot_kinase_dom"/>
</dbReference>
<dbReference type="SUPFAM" id="SSF56112">
    <property type="entry name" value="Protein kinase-like (PK-like)"/>
    <property type="match status" value="1"/>
</dbReference>
<evidence type="ECO:0000259" key="2">
    <source>
        <dbReference type="PROSITE" id="PS50011"/>
    </source>
</evidence>
<dbReference type="InterPro" id="IPR011009">
    <property type="entry name" value="Kinase-like_dom_sf"/>
</dbReference>
<dbReference type="SMART" id="SM00220">
    <property type="entry name" value="S_TKc"/>
    <property type="match status" value="1"/>
</dbReference>
<feature type="compositionally biased region" description="Polar residues" evidence="1">
    <location>
        <begin position="842"/>
        <end position="868"/>
    </location>
</feature>
<sequence length="896" mass="100709">MDVENVGVGANHLLKEVVAVLNGYLPRQSPTQLDGCDLYIAEEWQTKQPVVVKIGTRKQQNIRGDLFYWGMLSCAHIMELTDCFYYDSYVYFVSPFYSHGSLHDILTGPDPTIKHKVNELLVRKWAKQLLIFLNRLHTMGLFHLNVRKKALFVDNLTNLRIGGLGYVTLYNDRYALFGRMDHIPPEILEHYPHSMGHDLSKVDVWSVGGLICELLSGFSISGPVSGDTLADRLNRRLIIRQNLDSLMTLPALTAVSRGGRGFLSWLLKWEANARPTARQALKHPWLRDQEIRLELYQLDRLLGKMEGRPKLIPQLSLVHPMVPLIPHQGIAVVRPRLLAKSEISNRQFKLGLTEERLHLSKHAWSFREHVLTVDEARREMWTALYDLLAASDSRWQWTPIEIPPGRQYKLPIKRSAFPPDAMETGEPAYIMREGTSMVLPIDVDDQSPYSFQLLGGSYENRRIALRGGAEKRRKSKEGISPSQIAMIDEDDDEVNIQLNIQCVGPEEEDEESYAESEEELAGIDDEEAKDEESSDESRTTVSNDKDDDDASKIRVAICNSPIDGNLPGPSGYRSNHSNSSDSSTRSYRRKRRKRRSSNNLSALKAKRRRLSDENCDDGESSSDTGESPNEERSDDSLRLMISQQTCPHYSNLLSLCRPSTSTTCLSTCNGVTKSCSSRQSSESLDNDRISRTSSDSVIISSRPIYSSVELRSNRPRTRPARHSVSAALLAKRSGSSADTDSVESREFLLAPFITPRSKANDDHTLNLLLDPLKQAETNRELKSIKSKNNTTIEGKPAPVVLKMSTPNKFDLSLPATFMMIDKSGKQNSVTLSCSSYDEPGTSFSSNNFYQRSNSLQTESSETGASDVQTFPFEVARKSRKRTREKSPSGSSSPDNQ</sequence>
<dbReference type="GO" id="GO:0004672">
    <property type="term" value="F:protein kinase activity"/>
    <property type="evidence" value="ECO:0007669"/>
    <property type="project" value="InterPro"/>
</dbReference>
<feature type="region of interest" description="Disordered" evidence="1">
    <location>
        <begin position="504"/>
        <end position="634"/>
    </location>
</feature>
<dbReference type="PANTHER" id="PTHR24345">
    <property type="entry name" value="SERINE/THREONINE-PROTEIN KINASE PLK"/>
    <property type="match status" value="1"/>
</dbReference>
<dbReference type="Pfam" id="PF00069">
    <property type="entry name" value="Pkinase"/>
    <property type="match status" value="1"/>
</dbReference>
<name>T1ISE9_STRMM</name>
<feature type="region of interest" description="Disordered" evidence="1">
    <location>
        <begin position="842"/>
        <end position="896"/>
    </location>
</feature>
<feature type="domain" description="Protein kinase" evidence="2">
    <location>
        <begin position="1"/>
        <end position="286"/>
    </location>
</feature>
<reference evidence="3" key="2">
    <citation type="submission" date="2015-02" db="UniProtKB">
        <authorList>
            <consortium name="EnsemblMetazoa"/>
        </authorList>
    </citation>
    <scope>IDENTIFICATION</scope>
</reference>
<organism evidence="3 4">
    <name type="scientific">Strigamia maritima</name>
    <name type="common">European centipede</name>
    <name type="synonym">Geophilus maritimus</name>
    <dbReference type="NCBI Taxonomy" id="126957"/>
    <lineage>
        <taxon>Eukaryota</taxon>
        <taxon>Metazoa</taxon>
        <taxon>Ecdysozoa</taxon>
        <taxon>Arthropoda</taxon>
        <taxon>Myriapoda</taxon>
        <taxon>Chilopoda</taxon>
        <taxon>Pleurostigmophora</taxon>
        <taxon>Geophilomorpha</taxon>
        <taxon>Linotaeniidae</taxon>
        <taxon>Strigamia</taxon>
    </lineage>
</organism>
<dbReference type="HOGENOM" id="CLU_322971_0_0_1"/>
<evidence type="ECO:0000313" key="4">
    <source>
        <dbReference type="Proteomes" id="UP000014500"/>
    </source>
</evidence>
<keyword evidence="4" id="KW-1185">Reference proteome</keyword>
<dbReference type="AlphaFoldDB" id="T1ISE9"/>
<evidence type="ECO:0000313" key="3">
    <source>
        <dbReference type="EnsemblMetazoa" id="SMAR004019-PA"/>
    </source>
</evidence>
<dbReference type="PROSITE" id="PS50011">
    <property type="entry name" value="PROTEIN_KINASE_DOM"/>
    <property type="match status" value="1"/>
</dbReference>
<reference evidence="4" key="1">
    <citation type="submission" date="2011-05" db="EMBL/GenBank/DDBJ databases">
        <authorList>
            <person name="Richards S.R."/>
            <person name="Qu J."/>
            <person name="Jiang H."/>
            <person name="Jhangiani S.N."/>
            <person name="Agravi P."/>
            <person name="Goodspeed R."/>
            <person name="Gross S."/>
            <person name="Mandapat C."/>
            <person name="Jackson L."/>
            <person name="Mathew T."/>
            <person name="Pu L."/>
            <person name="Thornton R."/>
            <person name="Saada N."/>
            <person name="Wilczek-Boney K.B."/>
            <person name="Lee S."/>
            <person name="Kovar C."/>
            <person name="Wu Y."/>
            <person name="Scherer S.E."/>
            <person name="Worley K.C."/>
            <person name="Muzny D.M."/>
            <person name="Gibbs R."/>
        </authorList>
    </citation>
    <scope>NUCLEOTIDE SEQUENCE</scope>
    <source>
        <strain evidence="4">Brora</strain>
    </source>
</reference>
<feature type="compositionally biased region" description="Basic residues" evidence="1">
    <location>
        <begin position="586"/>
        <end position="596"/>
    </location>
</feature>
<dbReference type="GO" id="GO:0005524">
    <property type="term" value="F:ATP binding"/>
    <property type="evidence" value="ECO:0007669"/>
    <property type="project" value="InterPro"/>
</dbReference>
<protein>
    <recommendedName>
        <fullName evidence="2">Protein kinase domain-containing protein</fullName>
    </recommendedName>
</protein>
<dbReference type="EMBL" id="JH431430">
    <property type="status" value="NOT_ANNOTATED_CDS"/>
    <property type="molecule type" value="Genomic_DNA"/>
</dbReference>